<dbReference type="PANTHER" id="PTHR48485:SF4">
    <property type="entry name" value="INTERLEUKIN-12 SUBUNIT BETA"/>
    <property type="match status" value="1"/>
</dbReference>
<dbReference type="InterPro" id="IPR050676">
    <property type="entry name" value="IL-12"/>
</dbReference>
<evidence type="ECO:0000256" key="4">
    <source>
        <dbReference type="RuleBase" id="RU281113"/>
    </source>
</evidence>
<comment type="subcellular location">
    <subcellularLocation>
        <location evidence="4">Secreted</location>
    </subcellularLocation>
</comment>
<comment type="caution">
    <text evidence="6">The sequence shown here is derived from an EMBL/GenBank/DDBJ whole genome shotgun (WGS) entry which is preliminary data.</text>
</comment>
<keyword evidence="1 4" id="KW-0732">Signal</keyword>
<dbReference type="GO" id="GO:0005125">
    <property type="term" value="F:cytokine activity"/>
    <property type="evidence" value="ECO:0007669"/>
    <property type="project" value="UniProtKB-KW"/>
</dbReference>
<dbReference type="GO" id="GO:0004896">
    <property type="term" value="F:cytokine receptor activity"/>
    <property type="evidence" value="ECO:0007669"/>
    <property type="project" value="UniProtKB-UniRule"/>
</dbReference>
<dbReference type="InterPro" id="IPR036116">
    <property type="entry name" value="FN3_sf"/>
</dbReference>
<proteinExistence type="inferred from homology"/>
<dbReference type="InterPro" id="IPR019482">
    <property type="entry name" value="IL-12_beta_cen-dom"/>
</dbReference>
<dbReference type="InterPro" id="IPR015528">
    <property type="entry name" value="IL-12_beta"/>
</dbReference>
<dbReference type="PANTHER" id="PTHR48485">
    <property type="entry name" value="INTERLEUKIN-12 SUBUNIT BETA-RELATED"/>
    <property type="match status" value="1"/>
</dbReference>
<feature type="signal peptide" evidence="4">
    <location>
        <begin position="1"/>
        <end position="16"/>
    </location>
</feature>
<keyword evidence="4" id="KW-0202">Cytokine</keyword>
<evidence type="ECO:0000259" key="5">
    <source>
        <dbReference type="PROSITE" id="PS50835"/>
    </source>
</evidence>
<dbReference type="PROSITE" id="PS50835">
    <property type="entry name" value="IG_LIKE"/>
    <property type="match status" value="1"/>
</dbReference>
<keyword evidence="4" id="KW-0964">Secreted</keyword>
<evidence type="ECO:0000256" key="3">
    <source>
        <dbReference type="ARBA" id="ARBA00023180"/>
    </source>
</evidence>
<accession>A0A9Q1EZR7</accession>
<dbReference type="EMBL" id="JAINUF010000010">
    <property type="protein sequence ID" value="KAJ8348125.1"/>
    <property type="molecule type" value="Genomic_DNA"/>
</dbReference>
<feature type="domain" description="Ig-like" evidence="5">
    <location>
        <begin position="20"/>
        <end position="77"/>
    </location>
</feature>
<dbReference type="InterPro" id="IPR007110">
    <property type="entry name" value="Ig-like_dom"/>
</dbReference>
<dbReference type="PIRSF" id="PIRSF038007">
    <property type="entry name" value="IL_12_beta"/>
    <property type="match status" value="1"/>
</dbReference>
<dbReference type="OrthoDB" id="8670716at2759"/>
<evidence type="ECO:0000256" key="1">
    <source>
        <dbReference type="ARBA" id="ARBA00022729"/>
    </source>
</evidence>
<dbReference type="Proteomes" id="UP001152622">
    <property type="component" value="Chromosome 10"/>
</dbReference>
<name>A0A9Q1EZR7_SYNKA</name>
<keyword evidence="3 4" id="KW-0325">Glycoprotein</keyword>
<keyword evidence="7" id="KW-1185">Reference proteome</keyword>
<dbReference type="SUPFAM" id="SSF49265">
    <property type="entry name" value="Fibronectin type III"/>
    <property type="match status" value="1"/>
</dbReference>
<keyword evidence="2" id="KW-1015">Disulfide bond</keyword>
<evidence type="ECO:0000313" key="7">
    <source>
        <dbReference type="Proteomes" id="UP001152622"/>
    </source>
</evidence>
<dbReference type="PRINTS" id="PR01928">
    <property type="entry name" value="INTRLEUKN12B"/>
</dbReference>
<gene>
    <name evidence="4" type="primary">IL12B</name>
    <name evidence="6" type="ORF">SKAU_G00267140</name>
</gene>
<comment type="subunit">
    <text evidence="4">Heterodimer with IL12A; disulfide-linked. The heterodimer is known as interleukin IL-12.</text>
</comment>
<dbReference type="Pfam" id="PF10420">
    <property type="entry name" value="IL12p40_C"/>
    <property type="match status" value="1"/>
</dbReference>
<comment type="similarity">
    <text evidence="4">Belongs to the IL-12B family.</text>
</comment>
<dbReference type="Gene3D" id="2.60.40.10">
    <property type="entry name" value="Immunoglobulins"/>
    <property type="match status" value="2"/>
</dbReference>
<evidence type="ECO:0000313" key="6">
    <source>
        <dbReference type="EMBL" id="KAJ8348125.1"/>
    </source>
</evidence>
<keyword evidence="4" id="KW-0393">Immunoglobulin domain</keyword>
<organism evidence="6 7">
    <name type="scientific">Synaphobranchus kaupii</name>
    <name type="common">Kaup's arrowtooth eel</name>
    <dbReference type="NCBI Taxonomy" id="118154"/>
    <lineage>
        <taxon>Eukaryota</taxon>
        <taxon>Metazoa</taxon>
        <taxon>Chordata</taxon>
        <taxon>Craniata</taxon>
        <taxon>Vertebrata</taxon>
        <taxon>Euteleostomi</taxon>
        <taxon>Actinopterygii</taxon>
        <taxon>Neopterygii</taxon>
        <taxon>Teleostei</taxon>
        <taxon>Anguilliformes</taxon>
        <taxon>Synaphobranchidae</taxon>
        <taxon>Synaphobranchus</taxon>
    </lineage>
</organism>
<evidence type="ECO:0000256" key="2">
    <source>
        <dbReference type="ARBA" id="ARBA00023157"/>
    </source>
</evidence>
<feature type="chain" id="PRO_5040540833" description="Interleukin-12 subunit beta" evidence="4">
    <location>
        <begin position="17"/>
        <end position="303"/>
    </location>
</feature>
<dbReference type="GO" id="GO:0005615">
    <property type="term" value="C:extracellular space"/>
    <property type="evidence" value="ECO:0007669"/>
    <property type="project" value="UniProtKB-KW"/>
</dbReference>
<dbReference type="InterPro" id="IPR013783">
    <property type="entry name" value="Ig-like_fold"/>
</dbReference>
<protein>
    <recommendedName>
        <fullName evidence="4">Interleukin-12 subunit beta</fullName>
        <shortName evidence="4">IL-12B</shortName>
    </recommendedName>
    <alternativeName>
        <fullName evidence="4">Cytotoxic lymphocyte maturation factor 40 kDa subunit</fullName>
    </alternativeName>
    <alternativeName>
        <fullName evidence="4">IL-12 subunit p40</fullName>
    </alternativeName>
</protein>
<sequence>MFTGLRVSLHFRTTWAGWFPVIVVQKELMSTTEVPLVCGTDYEGMDISWRHEGTPLPMGGNRITVTVEATMGGSYTCHDNVGTVLKHQLLLVQLNNTNHNKILKRTGEADDIKCLSKNYSGIFHCSWQWSPDRVGAVVHVSAERSSGKDNITCSVDEGGSGITCMDQFQCSYAEELDYINLSVYVRYMYHLEEYSSKFSITDIVKPDRIDITKVDGNTFQLEYPKTWSVPDSYFPLTFHVKVMPLKKGWDCKHDSERVLESFTRNRTFSVDNKREFRLCVRAQDKLCNSSWSDWNHYEVKRMK</sequence>
<reference evidence="6" key="1">
    <citation type="journal article" date="2023" name="Science">
        <title>Genome structures resolve the early diversification of teleost fishes.</title>
        <authorList>
            <person name="Parey E."/>
            <person name="Louis A."/>
            <person name="Montfort J."/>
            <person name="Bouchez O."/>
            <person name="Roques C."/>
            <person name="Iampietro C."/>
            <person name="Lluch J."/>
            <person name="Castinel A."/>
            <person name="Donnadieu C."/>
            <person name="Desvignes T."/>
            <person name="Floi Bucao C."/>
            <person name="Jouanno E."/>
            <person name="Wen M."/>
            <person name="Mejri S."/>
            <person name="Dirks R."/>
            <person name="Jansen H."/>
            <person name="Henkel C."/>
            <person name="Chen W.J."/>
            <person name="Zahm M."/>
            <person name="Cabau C."/>
            <person name="Klopp C."/>
            <person name="Thompson A.W."/>
            <person name="Robinson-Rechavi M."/>
            <person name="Braasch I."/>
            <person name="Lecointre G."/>
            <person name="Bobe J."/>
            <person name="Postlethwait J.H."/>
            <person name="Berthelot C."/>
            <person name="Roest Crollius H."/>
            <person name="Guiguen Y."/>
        </authorList>
    </citation>
    <scope>NUCLEOTIDE SEQUENCE</scope>
    <source>
        <strain evidence="6">WJC10195</strain>
    </source>
</reference>
<dbReference type="AlphaFoldDB" id="A0A9Q1EZR7"/>